<dbReference type="NCBIfam" id="TIGR00261">
    <property type="entry name" value="traB"/>
    <property type="match status" value="1"/>
</dbReference>
<evidence type="ECO:0000313" key="3">
    <source>
        <dbReference type="EMBL" id="SLM28359.1"/>
    </source>
</evidence>
<keyword evidence="4" id="KW-1185">Reference proteome</keyword>
<dbReference type="InterPro" id="IPR002816">
    <property type="entry name" value="TraB/PrgY/GumN_fam"/>
</dbReference>
<reference evidence="3 4" key="1">
    <citation type="submission" date="2017-03" db="EMBL/GenBank/DDBJ databases">
        <authorList>
            <person name="Afonso C.L."/>
            <person name="Miller P.J."/>
            <person name="Scott M.A."/>
            <person name="Spackman E."/>
            <person name="Goraichik I."/>
            <person name="Dimitrov K.M."/>
            <person name="Suarez D.L."/>
            <person name="Swayne D.E."/>
        </authorList>
    </citation>
    <scope>NUCLEOTIDE SEQUENCE [LARGE SCALE GENOMIC DNA]</scope>
    <source>
        <strain evidence="3">PRJEB14757</strain>
    </source>
</reference>
<feature type="transmembrane region" description="Helical" evidence="2">
    <location>
        <begin position="403"/>
        <end position="426"/>
    </location>
</feature>
<feature type="transmembrane region" description="Helical" evidence="2">
    <location>
        <begin position="291"/>
        <end position="309"/>
    </location>
</feature>
<evidence type="ECO:0000313" key="4">
    <source>
        <dbReference type="Proteomes" id="UP000191931"/>
    </source>
</evidence>
<feature type="compositionally biased region" description="Basic and acidic residues" evidence="1">
    <location>
        <begin position="1"/>
        <end position="11"/>
    </location>
</feature>
<dbReference type="CDD" id="cd14726">
    <property type="entry name" value="TraB_PrgY-like"/>
    <property type="match status" value="1"/>
</dbReference>
<evidence type="ECO:0000256" key="1">
    <source>
        <dbReference type="SAM" id="MobiDB-lite"/>
    </source>
</evidence>
<dbReference type="AlphaFoldDB" id="A0A1W1H7C1"/>
<evidence type="ECO:0000256" key="2">
    <source>
        <dbReference type="SAM" id="Phobius"/>
    </source>
</evidence>
<keyword evidence="2" id="KW-0812">Transmembrane</keyword>
<keyword evidence="2" id="KW-0472">Membrane</keyword>
<protein>
    <submittedName>
        <fullName evidence="3">TraB</fullName>
    </submittedName>
</protein>
<feature type="transmembrane region" description="Helical" evidence="2">
    <location>
        <begin position="345"/>
        <end position="370"/>
    </location>
</feature>
<dbReference type="Proteomes" id="UP000191931">
    <property type="component" value="Unassembled WGS sequence"/>
</dbReference>
<name>A0A1W1H7C1_9BACT</name>
<feature type="transmembrane region" description="Helical" evidence="2">
    <location>
        <begin position="321"/>
        <end position="339"/>
    </location>
</feature>
<sequence length="430" mass="47547">MEDETRLKNISHDQIPTFDDTPDSSRPNHAKLSLSNDIIENWNGDKMVETLVVDGKNITLVGTAHVSKDSARLVKDIIHHQKPDTVCVELCASRMKSIKDTDSWRNMDIVKIIKEKKAMLLLINLMLAAFQKKIAEKFDIKPGQEMINAIEAAEEEGAAVVPADREIQTTLARVWRSMGLWEKLKLMFQLLMSVGSSEEITEEDIEEMKKEDILQTLLADVKKSHPIMEKVLIDERDQYLSAKIRNAPGNTIVAVVGAGHLAGIKRYMASEKEISTSELDALPPGGNLGKMLKWAIPTLILVLFVAGFFMKGKDAGADMIWLWIGANGFFAGLGALIALAHPYTIISSIVAAPLTSLNPMIAAGWVSGLVEAIFRKPKVRDLEAIPVDILSVRGFWRNNVTRILLVVVFTNLGSTIGTMTAIPLMLKVMQ</sequence>
<dbReference type="EMBL" id="FWEV01000037">
    <property type="protein sequence ID" value="SLM28359.1"/>
    <property type="molecule type" value="Genomic_DNA"/>
</dbReference>
<dbReference type="Pfam" id="PF01963">
    <property type="entry name" value="TraB_PrgY_gumN"/>
    <property type="match status" value="1"/>
</dbReference>
<dbReference type="InterPro" id="IPR046345">
    <property type="entry name" value="TraB_PrgY-like"/>
</dbReference>
<accession>A0A1W1H7C1</accession>
<organism evidence="3 4">
    <name type="scientific">Desulfamplus magnetovallimortis</name>
    <dbReference type="NCBI Taxonomy" id="1246637"/>
    <lineage>
        <taxon>Bacteria</taxon>
        <taxon>Pseudomonadati</taxon>
        <taxon>Thermodesulfobacteriota</taxon>
        <taxon>Desulfobacteria</taxon>
        <taxon>Desulfobacterales</taxon>
        <taxon>Desulfobacteraceae</taxon>
        <taxon>Desulfamplus</taxon>
    </lineage>
</organism>
<gene>
    <name evidence="3" type="primary">traB</name>
    <name evidence="3" type="ORF">MTBBW1_1310057</name>
</gene>
<dbReference type="PANTHER" id="PTHR21530">
    <property type="entry name" value="PHEROMONE SHUTDOWN PROTEIN"/>
    <property type="match status" value="1"/>
</dbReference>
<feature type="region of interest" description="Disordered" evidence="1">
    <location>
        <begin position="1"/>
        <end position="29"/>
    </location>
</feature>
<dbReference type="PANTHER" id="PTHR21530:SF7">
    <property type="entry name" value="TRAB DOMAIN-CONTAINING PROTEIN"/>
    <property type="match status" value="1"/>
</dbReference>
<keyword evidence="2" id="KW-1133">Transmembrane helix</keyword>
<dbReference type="InterPro" id="IPR005230">
    <property type="entry name" value="TraB_bac"/>
</dbReference>
<proteinExistence type="predicted"/>
<dbReference type="STRING" id="1246637.MTBBW1_1310057"/>